<dbReference type="PROSITE" id="PS51747">
    <property type="entry name" value="CYT_DCMP_DEAMINASES_2"/>
    <property type="match status" value="1"/>
</dbReference>
<name>A0ABQ4UQB3_9HYPH</name>
<accession>A0ABQ4UQB3</accession>
<evidence type="ECO:0000313" key="5">
    <source>
        <dbReference type="Proteomes" id="UP001055093"/>
    </source>
</evidence>
<dbReference type="PANTHER" id="PTHR11079:SF161">
    <property type="entry name" value="CMP_DCMP-TYPE DEAMINASE DOMAIN-CONTAINING PROTEIN"/>
    <property type="match status" value="1"/>
</dbReference>
<reference evidence="4" key="1">
    <citation type="journal article" date="2021" name="Front. Microbiol.">
        <title>Comprehensive Comparative Genomics and Phenotyping of Methylobacterium Species.</title>
        <authorList>
            <person name="Alessa O."/>
            <person name="Ogura Y."/>
            <person name="Fujitani Y."/>
            <person name="Takami H."/>
            <person name="Hayashi T."/>
            <person name="Sahin N."/>
            <person name="Tani A."/>
        </authorList>
    </citation>
    <scope>NUCLEOTIDE SEQUENCE</scope>
    <source>
        <strain evidence="4">DSM 14458</strain>
    </source>
</reference>
<sequence length="158" mass="17082">MSEDGNDHAAYLREAVEIARANVAEGGRPYGAVIVRDGEVVARAANGIHKSHDPTDHAEMAALRAASQRLGRPKLDGSIVYASGQPCPMCHAAMRLAGVERGYYAFTAKEAEAEGLLSAGIYAELCRPADEQPMRVSYLQLPGEANVFREWAERNRNG</sequence>
<dbReference type="PANTHER" id="PTHR11079">
    <property type="entry name" value="CYTOSINE DEAMINASE FAMILY MEMBER"/>
    <property type="match status" value="1"/>
</dbReference>
<keyword evidence="2" id="KW-0862">Zinc</keyword>
<evidence type="ECO:0000259" key="3">
    <source>
        <dbReference type="PROSITE" id="PS51747"/>
    </source>
</evidence>
<keyword evidence="1" id="KW-0479">Metal-binding</keyword>
<dbReference type="EMBL" id="BPRE01000002">
    <property type="protein sequence ID" value="GJE74456.1"/>
    <property type="molecule type" value="Genomic_DNA"/>
</dbReference>
<dbReference type="InterPro" id="IPR016193">
    <property type="entry name" value="Cytidine_deaminase-like"/>
</dbReference>
<dbReference type="RefSeq" id="WP_238307677.1">
    <property type="nucleotide sequence ID" value="NZ_BPRE01000002.1"/>
</dbReference>
<evidence type="ECO:0000256" key="2">
    <source>
        <dbReference type="ARBA" id="ARBA00022833"/>
    </source>
</evidence>
<dbReference type="Proteomes" id="UP001055093">
    <property type="component" value="Unassembled WGS sequence"/>
</dbReference>
<dbReference type="InterPro" id="IPR002125">
    <property type="entry name" value="CMP_dCMP_dom"/>
</dbReference>
<comment type="caution">
    <text evidence="4">The sequence shown here is derived from an EMBL/GenBank/DDBJ whole genome shotgun (WGS) entry which is preliminary data.</text>
</comment>
<reference evidence="4" key="2">
    <citation type="submission" date="2021-08" db="EMBL/GenBank/DDBJ databases">
        <authorList>
            <person name="Tani A."/>
            <person name="Ola A."/>
            <person name="Ogura Y."/>
            <person name="Katsura K."/>
            <person name="Hayashi T."/>
        </authorList>
    </citation>
    <scope>NUCLEOTIDE SEQUENCE</scope>
    <source>
        <strain evidence="4">DSM 14458</strain>
    </source>
</reference>
<feature type="domain" description="CMP/dCMP-type deaminase" evidence="3">
    <location>
        <begin position="6"/>
        <end position="119"/>
    </location>
</feature>
<dbReference type="Pfam" id="PF00383">
    <property type="entry name" value="dCMP_cyt_deam_1"/>
    <property type="match status" value="1"/>
</dbReference>
<keyword evidence="5" id="KW-1185">Reference proteome</keyword>
<evidence type="ECO:0000313" key="4">
    <source>
        <dbReference type="EMBL" id="GJE74456.1"/>
    </source>
</evidence>
<dbReference type="Gene3D" id="3.40.140.10">
    <property type="entry name" value="Cytidine Deaminase, domain 2"/>
    <property type="match status" value="1"/>
</dbReference>
<gene>
    <name evidence="4" type="primary">guaD</name>
    <name evidence="4" type="ORF">BGCPKDLD_1026</name>
</gene>
<evidence type="ECO:0000256" key="1">
    <source>
        <dbReference type="ARBA" id="ARBA00022723"/>
    </source>
</evidence>
<proteinExistence type="predicted"/>
<protein>
    <submittedName>
        <fullName evidence="4">Guanine deaminase</fullName>
    </submittedName>
</protein>
<dbReference type="SUPFAM" id="SSF53927">
    <property type="entry name" value="Cytidine deaminase-like"/>
    <property type="match status" value="1"/>
</dbReference>
<dbReference type="PROSITE" id="PS00903">
    <property type="entry name" value="CYT_DCMP_DEAMINASES_1"/>
    <property type="match status" value="1"/>
</dbReference>
<organism evidence="4 5">
    <name type="scientific">Methylorubrum suomiense</name>
    <dbReference type="NCBI Taxonomy" id="144191"/>
    <lineage>
        <taxon>Bacteria</taxon>
        <taxon>Pseudomonadati</taxon>
        <taxon>Pseudomonadota</taxon>
        <taxon>Alphaproteobacteria</taxon>
        <taxon>Hyphomicrobiales</taxon>
        <taxon>Methylobacteriaceae</taxon>
        <taxon>Methylorubrum</taxon>
    </lineage>
</organism>
<dbReference type="CDD" id="cd01285">
    <property type="entry name" value="nucleoside_deaminase"/>
    <property type="match status" value="1"/>
</dbReference>
<dbReference type="InterPro" id="IPR016192">
    <property type="entry name" value="APOBEC/CMP_deaminase_Zn-bd"/>
</dbReference>